<comment type="similarity">
    <text evidence="1 6">Belongs to the glycosyl hydrolase 43 family.</text>
</comment>
<evidence type="ECO:0000256" key="5">
    <source>
        <dbReference type="PIRSR" id="PIRSR606710-2"/>
    </source>
</evidence>
<evidence type="ECO:0000256" key="6">
    <source>
        <dbReference type="RuleBase" id="RU361187"/>
    </source>
</evidence>
<dbReference type="EMBL" id="JAAGLI010000610">
    <property type="protein sequence ID" value="NEA25451.1"/>
    <property type="molecule type" value="Genomic_DNA"/>
</dbReference>
<evidence type="ECO:0000256" key="4">
    <source>
        <dbReference type="PIRSR" id="PIRSR606710-1"/>
    </source>
</evidence>
<dbReference type="CDD" id="cd08999">
    <property type="entry name" value="GH43_ABN-like"/>
    <property type="match status" value="1"/>
</dbReference>
<dbReference type="GO" id="GO:0004553">
    <property type="term" value="F:hydrolase activity, hydrolyzing O-glycosyl compounds"/>
    <property type="evidence" value="ECO:0007669"/>
    <property type="project" value="InterPro"/>
</dbReference>
<comment type="caution">
    <text evidence="10">The sequence shown here is derived from an EMBL/GenBank/DDBJ whole genome shotgun (WGS) entry which is preliminary data.</text>
</comment>
<dbReference type="InterPro" id="IPR006710">
    <property type="entry name" value="Glyco_hydro_43"/>
</dbReference>
<evidence type="ECO:0000256" key="2">
    <source>
        <dbReference type="ARBA" id="ARBA00022801"/>
    </source>
</evidence>
<feature type="site" description="Important for catalytic activity, responsible for pKa modulation of the active site Glu and correct orientation of both the proton donor and substrate" evidence="5">
    <location>
        <position position="208"/>
    </location>
</feature>
<dbReference type="GO" id="GO:0005975">
    <property type="term" value="P:carbohydrate metabolic process"/>
    <property type="evidence" value="ECO:0007669"/>
    <property type="project" value="InterPro"/>
</dbReference>
<feature type="active site" description="Proton acceptor" evidence="4">
    <location>
        <position position="92"/>
    </location>
</feature>
<dbReference type="Proteomes" id="UP000475532">
    <property type="component" value="Unassembled WGS sequence"/>
</dbReference>
<dbReference type="PANTHER" id="PTHR42812:SF5">
    <property type="entry name" value="ENDO-ARABINASE"/>
    <property type="match status" value="1"/>
</dbReference>
<dbReference type="SUPFAM" id="SSF75005">
    <property type="entry name" value="Arabinanase/levansucrase/invertase"/>
    <property type="match status" value="1"/>
</dbReference>
<dbReference type="Gene3D" id="2.115.10.20">
    <property type="entry name" value="Glycosyl hydrolase domain, family 43"/>
    <property type="match status" value="1"/>
</dbReference>
<feature type="region of interest" description="Disordered" evidence="7">
    <location>
        <begin position="44"/>
        <end position="76"/>
    </location>
</feature>
<dbReference type="InterPro" id="IPR008979">
    <property type="entry name" value="Galactose-bd-like_sf"/>
</dbReference>
<protein>
    <submittedName>
        <fullName evidence="10">Family 43 glycosylhydrolase</fullName>
    </submittedName>
</protein>
<dbReference type="InterPro" id="IPR005084">
    <property type="entry name" value="CBM6"/>
</dbReference>
<feature type="active site" description="Proton donor" evidence="4">
    <location>
        <position position="264"/>
    </location>
</feature>
<evidence type="ECO:0000256" key="8">
    <source>
        <dbReference type="SAM" id="Phobius"/>
    </source>
</evidence>
<dbReference type="SUPFAM" id="SSF49785">
    <property type="entry name" value="Galactose-binding domain-like"/>
    <property type="match status" value="1"/>
</dbReference>
<proteinExistence type="inferred from homology"/>
<keyword evidence="2 6" id="KW-0378">Hydrolase</keyword>
<evidence type="ECO:0000313" key="10">
    <source>
        <dbReference type="EMBL" id="NEA25451.1"/>
    </source>
</evidence>
<keyword evidence="3 6" id="KW-0326">Glycosidase</keyword>
<keyword evidence="8" id="KW-1133">Transmembrane helix</keyword>
<evidence type="ECO:0000256" key="7">
    <source>
        <dbReference type="SAM" id="MobiDB-lite"/>
    </source>
</evidence>
<organism evidence="10 11">
    <name type="scientific">Actinomadura bangladeshensis</name>
    <dbReference type="NCBI Taxonomy" id="453573"/>
    <lineage>
        <taxon>Bacteria</taxon>
        <taxon>Bacillati</taxon>
        <taxon>Actinomycetota</taxon>
        <taxon>Actinomycetes</taxon>
        <taxon>Streptosporangiales</taxon>
        <taxon>Thermomonosporaceae</taxon>
        <taxon>Actinomadura</taxon>
    </lineage>
</organism>
<sequence>MTRRGGDPRALSPLVPLVAGAAISVVIALVIALVVAWVPAARGTDARPSPGSAHGTARASGPPVPSPAGSPVPIDPAGYSPVEPVIGGSFADPAVIEAAGTYFAYGTNNGDATMPVATAPTPTGPWRTSPGDGLARLPGWASEGRTWAPEVVPPQGASRSYLLYFSARRRGGDEQCIGVATAASPAGPFVPREDGPLVCPLDLGGAIDAASYIETDGTRYLLYKSDGRRTAAIYLVRLSPDGLRPAGAPKRIMGRGPDEPVLVEAPDLVRRGGKYVLLYSAGWYFESNYQTRYAVASSIEGPYEKAGPLQSTGLYGGAVEGPGSADVLSSRTGDYLVFHGILDHHGGSRVTRGMYVARLGWDGARPVVRGVPVRYEAERGRLGGCVFALARPGASGGRAIGPFARADCRVDVPVFAPAAGKYTVGIRYANRSGRDSRLELSVDGRVAAPVRLPVATGGGWATATAEVDLADGWHTLGLRSADQLEIDYLDLR</sequence>
<evidence type="ECO:0000256" key="1">
    <source>
        <dbReference type="ARBA" id="ARBA00009865"/>
    </source>
</evidence>
<name>A0A6L9QIW8_9ACTN</name>
<dbReference type="PANTHER" id="PTHR42812">
    <property type="entry name" value="BETA-XYLOSIDASE"/>
    <property type="match status" value="1"/>
</dbReference>
<dbReference type="Pfam" id="PF04616">
    <property type="entry name" value="Glyco_hydro_43"/>
    <property type="match status" value="1"/>
</dbReference>
<evidence type="ECO:0000256" key="3">
    <source>
        <dbReference type="ARBA" id="ARBA00023295"/>
    </source>
</evidence>
<evidence type="ECO:0000313" key="11">
    <source>
        <dbReference type="Proteomes" id="UP000475532"/>
    </source>
</evidence>
<keyword evidence="8" id="KW-0472">Membrane</keyword>
<evidence type="ECO:0000259" key="9">
    <source>
        <dbReference type="PROSITE" id="PS51175"/>
    </source>
</evidence>
<dbReference type="GO" id="GO:0030246">
    <property type="term" value="F:carbohydrate binding"/>
    <property type="evidence" value="ECO:0007669"/>
    <property type="project" value="InterPro"/>
</dbReference>
<feature type="domain" description="CBM6" evidence="9">
    <location>
        <begin position="373"/>
        <end position="492"/>
    </location>
</feature>
<dbReference type="InterPro" id="IPR051795">
    <property type="entry name" value="Glycosyl_Hydrlase_43"/>
</dbReference>
<keyword evidence="8" id="KW-0812">Transmembrane</keyword>
<dbReference type="PROSITE" id="PS51175">
    <property type="entry name" value="CBM6"/>
    <property type="match status" value="1"/>
</dbReference>
<gene>
    <name evidence="10" type="ORF">G3I70_23635</name>
</gene>
<dbReference type="InterPro" id="IPR023296">
    <property type="entry name" value="Glyco_hydro_beta-prop_sf"/>
</dbReference>
<dbReference type="Gene3D" id="2.60.120.260">
    <property type="entry name" value="Galactose-binding domain-like"/>
    <property type="match status" value="1"/>
</dbReference>
<dbReference type="RefSeq" id="WP_163059412.1">
    <property type="nucleotide sequence ID" value="NZ_JAAGLI010000610.1"/>
</dbReference>
<feature type="compositionally biased region" description="Pro residues" evidence="7">
    <location>
        <begin position="62"/>
        <end position="74"/>
    </location>
</feature>
<accession>A0A6L9QIW8</accession>
<dbReference type="AlphaFoldDB" id="A0A6L9QIW8"/>
<reference evidence="10 11" key="1">
    <citation type="submission" date="2020-01" db="EMBL/GenBank/DDBJ databases">
        <title>Insect and environment-associated Actinomycetes.</title>
        <authorList>
            <person name="Currrie C."/>
            <person name="Chevrette M."/>
            <person name="Carlson C."/>
            <person name="Stubbendieck R."/>
            <person name="Wendt-Pienkowski E."/>
        </authorList>
    </citation>
    <scope>NUCLEOTIDE SEQUENCE [LARGE SCALE GENOMIC DNA]</scope>
    <source>
        <strain evidence="10 11">SID10258</strain>
    </source>
</reference>
<feature type="transmembrane region" description="Helical" evidence="8">
    <location>
        <begin position="12"/>
        <end position="38"/>
    </location>
</feature>